<reference evidence="6 7" key="1">
    <citation type="submission" date="2020-12" db="EMBL/GenBank/DDBJ databases">
        <title>FDA dAtabase for Regulatory Grade micrObial Sequences (FDA-ARGOS): Supporting development and validation of Infectious Disease Dx tests.</title>
        <authorList>
            <person name="Sproer C."/>
            <person name="Gronow S."/>
            <person name="Severitt S."/>
            <person name="Schroder I."/>
            <person name="Tallon L."/>
            <person name="Sadzewicz L."/>
            <person name="Zhao X."/>
            <person name="Boylan J."/>
            <person name="Ott S."/>
            <person name="Bowen H."/>
            <person name="Vavikolanu K."/>
            <person name="Mehta A."/>
            <person name="Aluvathingal J."/>
            <person name="Nadendla S."/>
            <person name="Lowell S."/>
            <person name="Myers T."/>
            <person name="Yan Y."/>
            <person name="Sichtig H."/>
        </authorList>
    </citation>
    <scope>NUCLEOTIDE SEQUENCE [LARGE SCALE GENOMIC DNA]</scope>
    <source>
        <strain evidence="6 7">FDAARGOS_1053</strain>
    </source>
</reference>
<dbReference type="Pfam" id="PF13657">
    <property type="entry name" value="Couple_hipA"/>
    <property type="match status" value="1"/>
</dbReference>
<proteinExistence type="inferred from homology"/>
<sequence>MTESAEVEVFLDGTSPTKVGTAYFHRGPRGISTTFAYDPTYLGGGGFNIDPSLVLVSGSQHYNGLLPVFSDAAPDSWGRNLINRDSTTWRRARELDEVDYLLAVSDDTRQGALRFKPRNSDTFVGPPSVVPPFISLPTLLHTAREVADSDEYIQAVKVLLDTGTSALGGARPKASILCPDGSLGIAKFPHASDDWDVIGWEYATLLLAHVCGLDVPDFRLVPVANANVLVLRRFDRSGAFKTNNRIPFISAMTACSSTDGMNVDYVEVAGAIRELSGGVQDDLTSLFTRVVFFVAIGNTDDHLRNLGFLHHPHGWRFSPLYDVNPNPNIRARRSTSLLGATTFPEETEALLEFSSFCGLKPDTAKNIISRVIEAVSSWKDVARTAGLAAREVKRMEQNFNLRIEALRKQV</sequence>
<evidence type="ECO:0000313" key="6">
    <source>
        <dbReference type="EMBL" id="QQB46980.1"/>
    </source>
</evidence>
<dbReference type="GO" id="GO:0005829">
    <property type="term" value="C:cytosol"/>
    <property type="evidence" value="ECO:0007669"/>
    <property type="project" value="TreeGrafter"/>
</dbReference>
<dbReference type="InterPro" id="IPR052028">
    <property type="entry name" value="HipA_Ser/Thr_kinase"/>
</dbReference>
<comment type="similarity">
    <text evidence="1">Belongs to the HipA Ser/Thr kinase family.</text>
</comment>
<evidence type="ECO:0000259" key="5">
    <source>
        <dbReference type="Pfam" id="PF13657"/>
    </source>
</evidence>
<accession>A0A7T4JVL4</accession>
<keyword evidence="3" id="KW-0418">Kinase</keyword>
<dbReference type="OrthoDB" id="3182374at2"/>
<evidence type="ECO:0000256" key="3">
    <source>
        <dbReference type="ARBA" id="ARBA00022777"/>
    </source>
</evidence>
<gene>
    <name evidence="6" type="ORF">I6I10_03430</name>
</gene>
<evidence type="ECO:0000313" key="7">
    <source>
        <dbReference type="Proteomes" id="UP000596145"/>
    </source>
</evidence>
<dbReference type="InterPro" id="IPR017508">
    <property type="entry name" value="HipA_N1"/>
</dbReference>
<feature type="domain" description="HipA N-terminal subdomain 1" evidence="5">
    <location>
        <begin position="18"/>
        <end position="115"/>
    </location>
</feature>
<dbReference type="EMBL" id="CP066007">
    <property type="protein sequence ID" value="QQB46980.1"/>
    <property type="molecule type" value="Genomic_DNA"/>
</dbReference>
<dbReference type="GeneID" id="92761228"/>
<dbReference type="Proteomes" id="UP000596145">
    <property type="component" value="Chromosome"/>
</dbReference>
<keyword evidence="2" id="KW-0808">Transferase</keyword>
<dbReference type="Gene3D" id="1.10.1070.20">
    <property type="match status" value="1"/>
</dbReference>
<dbReference type="Pfam" id="PF07804">
    <property type="entry name" value="HipA_C"/>
    <property type="match status" value="1"/>
</dbReference>
<dbReference type="InterPro" id="IPR012893">
    <property type="entry name" value="HipA-like_C"/>
</dbReference>
<dbReference type="GO" id="GO:0004674">
    <property type="term" value="F:protein serine/threonine kinase activity"/>
    <property type="evidence" value="ECO:0007669"/>
    <property type="project" value="TreeGrafter"/>
</dbReference>
<feature type="domain" description="HipA-like C-terminal" evidence="4">
    <location>
        <begin position="166"/>
        <end position="377"/>
    </location>
</feature>
<evidence type="ECO:0000259" key="4">
    <source>
        <dbReference type="Pfam" id="PF07804"/>
    </source>
</evidence>
<evidence type="ECO:0000256" key="2">
    <source>
        <dbReference type="ARBA" id="ARBA00022679"/>
    </source>
</evidence>
<evidence type="ECO:0000256" key="1">
    <source>
        <dbReference type="ARBA" id="ARBA00010164"/>
    </source>
</evidence>
<organism evidence="6 7">
    <name type="scientific">Corynebacterium glucuronolyticum</name>
    <dbReference type="NCBI Taxonomy" id="39791"/>
    <lineage>
        <taxon>Bacteria</taxon>
        <taxon>Bacillati</taxon>
        <taxon>Actinomycetota</taxon>
        <taxon>Actinomycetes</taxon>
        <taxon>Mycobacteriales</taxon>
        <taxon>Corynebacteriaceae</taxon>
        <taxon>Corynebacterium</taxon>
    </lineage>
</organism>
<dbReference type="RefSeq" id="WP_084036174.1">
    <property type="nucleotide sequence ID" value="NZ_CP066007.1"/>
</dbReference>
<dbReference type="PANTHER" id="PTHR37419">
    <property type="entry name" value="SERINE/THREONINE-PROTEIN KINASE TOXIN HIPA"/>
    <property type="match status" value="1"/>
</dbReference>
<dbReference type="PANTHER" id="PTHR37419:SF8">
    <property type="entry name" value="TOXIN YJJJ"/>
    <property type="match status" value="1"/>
</dbReference>
<dbReference type="AlphaFoldDB" id="A0A7T4JVL4"/>
<protein>
    <submittedName>
        <fullName evidence="6">Type II toxin-antitoxin system HipA family toxin</fullName>
    </submittedName>
</protein>
<name>A0A7T4JVL4_9CORY</name>